<dbReference type="GO" id="GO:0003676">
    <property type="term" value="F:nucleic acid binding"/>
    <property type="evidence" value="ECO:0007669"/>
    <property type="project" value="InterPro"/>
</dbReference>
<evidence type="ECO:0000256" key="1">
    <source>
        <dbReference type="ARBA" id="ARBA00010140"/>
    </source>
</evidence>
<evidence type="ECO:0000256" key="5">
    <source>
        <dbReference type="ARBA" id="ARBA00022840"/>
    </source>
</evidence>
<keyword evidence="5" id="KW-0067">ATP-binding</keyword>
<dbReference type="InterPro" id="IPR014001">
    <property type="entry name" value="Helicase_ATP-bd"/>
</dbReference>
<dbReference type="Gene3D" id="1.10.10.10">
    <property type="entry name" value="Winged helix-like DNA-binding domain superfamily/Winged helix DNA-binding domain"/>
    <property type="match status" value="1"/>
</dbReference>
<dbReference type="SUPFAM" id="SSF158702">
    <property type="entry name" value="Sec63 N-terminal domain-like"/>
    <property type="match status" value="1"/>
</dbReference>
<dbReference type="Pfam" id="PF02889">
    <property type="entry name" value="Sec63"/>
    <property type="match status" value="1"/>
</dbReference>
<evidence type="ECO:0000256" key="4">
    <source>
        <dbReference type="ARBA" id="ARBA00022806"/>
    </source>
</evidence>
<dbReference type="SMART" id="SM00973">
    <property type="entry name" value="Sec63"/>
    <property type="match status" value="1"/>
</dbReference>
<dbReference type="InterPro" id="IPR052247">
    <property type="entry name" value="Meiotic_Crossover_Helicase"/>
</dbReference>
<feature type="compositionally biased region" description="Low complexity" evidence="11">
    <location>
        <begin position="117"/>
        <end position="132"/>
    </location>
</feature>
<evidence type="ECO:0000256" key="6">
    <source>
        <dbReference type="ARBA" id="ARBA00023235"/>
    </source>
</evidence>
<dbReference type="FunFam" id="1.10.3380.10:FF:000012">
    <property type="entry name" value="DEAD/DEAH box DNA helicase"/>
    <property type="match status" value="1"/>
</dbReference>
<evidence type="ECO:0000259" key="12">
    <source>
        <dbReference type="PROSITE" id="PS51192"/>
    </source>
</evidence>
<dbReference type="PANTHER" id="PTHR47835">
    <property type="entry name" value="HFM1, ATP DEPENDENT DNA HELICASE HOMOLOG"/>
    <property type="match status" value="1"/>
</dbReference>
<dbReference type="CDD" id="cd18795">
    <property type="entry name" value="SF2_C_Ski2"/>
    <property type="match status" value="1"/>
</dbReference>
<gene>
    <name evidence="14" type="ORF">BT67DRAFT_291838</name>
</gene>
<accession>A0AAN6UM60</accession>
<reference evidence="14" key="1">
    <citation type="journal article" date="2023" name="Mol. Phylogenet. Evol.">
        <title>Genome-scale phylogeny and comparative genomics of the fungal order Sordariales.</title>
        <authorList>
            <person name="Hensen N."/>
            <person name="Bonometti L."/>
            <person name="Westerberg I."/>
            <person name="Brannstrom I.O."/>
            <person name="Guillou S."/>
            <person name="Cros-Aarteil S."/>
            <person name="Calhoun S."/>
            <person name="Haridas S."/>
            <person name="Kuo A."/>
            <person name="Mondo S."/>
            <person name="Pangilinan J."/>
            <person name="Riley R."/>
            <person name="LaButti K."/>
            <person name="Andreopoulos B."/>
            <person name="Lipzen A."/>
            <person name="Chen C."/>
            <person name="Yan M."/>
            <person name="Daum C."/>
            <person name="Ng V."/>
            <person name="Clum A."/>
            <person name="Steindorff A."/>
            <person name="Ohm R.A."/>
            <person name="Martin F."/>
            <person name="Silar P."/>
            <person name="Natvig D.O."/>
            <person name="Lalanne C."/>
            <person name="Gautier V."/>
            <person name="Ament-Velasquez S.L."/>
            <person name="Kruys A."/>
            <person name="Hutchinson M.I."/>
            <person name="Powell A.J."/>
            <person name="Barry K."/>
            <person name="Miller A.N."/>
            <person name="Grigoriev I.V."/>
            <person name="Debuchy R."/>
            <person name="Gladieux P."/>
            <person name="Hiltunen Thoren M."/>
            <person name="Johannesson H."/>
        </authorList>
    </citation>
    <scope>NUCLEOTIDE SEQUENCE</scope>
    <source>
        <strain evidence="14">CBS 123565</strain>
    </source>
</reference>
<dbReference type="InterPro" id="IPR057842">
    <property type="entry name" value="WH_MER3"/>
</dbReference>
<dbReference type="GO" id="GO:0016787">
    <property type="term" value="F:hydrolase activity"/>
    <property type="evidence" value="ECO:0007669"/>
    <property type="project" value="UniProtKB-KW"/>
</dbReference>
<dbReference type="PROSITE" id="PS51192">
    <property type="entry name" value="HELICASE_ATP_BIND_1"/>
    <property type="match status" value="1"/>
</dbReference>
<dbReference type="InterPro" id="IPR036388">
    <property type="entry name" value="WH-like_DNA-bd_sf"/>
</dbReference>
<evidence type="ECO:0000256" key="10">
    <source>
        <dbReference type="ARBA" id="ARBA00048988"/>
    </source>
</evidence>
<evidence type="ECO:0000256" key="7">
    <source>
        <dbReference type="ARBA" id="ARBA00023254"/>
    </source>
</evidence>
<dbReference type="Gene3D" id="1.10.3380.10">
    <property type="entry name" value="Sec63 N-terminal domain-like domain"/>
    <property type="match status" value="1"/>
</dbReference>
<feature type="region of interest" description="Disordered" evidence="11">
    <location>
        <begin position="1"/>
        <end position="35"/>
    </location>
</feature>
<dbReference type="PROSITE" id="PS51194">
    <property type="entry name" value="HELICASE_CTER"/>
    <property type="match status" value="1"/>
</dbReference>
<organism evidence="14 15">
    <name type="scientific">Trichocladium antarcticum</name>
    <dbReference type="NCBI Taxonomy" id="1450529"/>
    <lineage>
        <taxon>Eukaryota</taxon>
        <taxon>Fungi</taxon>
        <taxon>Dikarya</taxon>
        <taxon>Ascomycota</taxon>
        <taxon>Pezizomycotina</taxon>
        <taxon>Sordariomycetes</taxon>
        <taxon>Sordariomycetidae</taxon>
        <taxon>Sordariales</taxon>
        <taxon>Chaetomiaceae</taxon>
        <taxon>Trichocladium</taxon>
    </lineage>
</organism>
<comment type="catalytic activity">
    <reaction evidence="8">
        <text>Couples ATP hydrolysis with the unwinding of duplex DNA by translocating in the 3'-5' direction.</text>
        <dbReference type="EC" id="5.6.2.4"/>
    </reaction>
</comment>
<dbReference type="Pfam" id="PF00271">
    <property type="entry name" value="Helicase_C"/>
    <property type="match status" value="1"/>
</dbReference>
<evidence type="ECO:0000256" key="2">
    <source>
        <dbReference type="ARBA" id="ARBA00022741"/>
    </source>
</evidence>
<dbReference type="EC" id="5.6.2.4" evidence="9"/>
<evidence type="ECO:0000256" key="8">
    <source>
        <dbReference type="ARBA" id="ARBA00034617"/>
    </source>
</evidence>
<evidence type="ECO:0000313" key="15">
    <source>
        <dbReference type="Proteomes" id="UP001304895"/>
    </source>
</evidence>
<comment type="similarity">
    <text evidence="1">Belongs to the helicase family. SKI2 subfamily.</text>
</comment>
<dbReference type="Pfam" id="PF23445">
    <property type="entry name" value="WHD_SNRNP200"/>
    <property type="match status" value="1"/>
</dbReference>
<dbReference type="SMART" id="SM00490">
    <property type="entry name" value="HELICc"/>
    <property type="match status" value="1"/>
</dbReference>
<name>A0AAN6UM60_9PEZI</name>
<feature type="region of interest" description="Disordered" evidence="11">
    <location>
        <begin position="1095"/>
        <end position="1206"/>
    </location>
</feature>
<evidence type="ECO:0000256" key="11">
    <source>
        <dbReference type="SAM" id="MobiDB-lite"/>
    </source>
</evidence>
<protein>
    <recommendedName>
        <fullName evidence="9">DNA 3'-5' helicase</fullName>
        <ecNumber evidence="9">5.6.2.4</ecNumber>
    </recommendedName>
</protein>
<dbReference type="GO" id="GO:0043138">
    <property type="term" value="F:3'-5' DNA helicase activity"/>
    <property type="evidence" value="ECO:0007669"/>
    <property type="project" value="UniProtKB-EC"/>
</dbReference>
<keyword evidence="4" id="KW-0347">Helicase</keyword>
<keyword evidence="6" id="KW-0413">Isomerase</keyword>
<keyword evidence="15" id="KW-1185">Reference proteome</keyword>
<dbReference type="InterPro" id="IPR011545">
    <property type="entry name" value="DEAD/DEAH_box_helicase_dom"/>
</dbReference>
<dbReference type="FunFam" id="1.10.10.10:FF:000012">
    <property type="entry name" value="U5 small nuclear ribonucleoprotein helicase"/>
    <property type="match status" value="1"/>
</dbReference>
<dbReference type="GO" id="GO:0005524">
    <property type="term" value="F:ATP binding"/>
    <property type="evidence" value="ECO:0007669"/>
    <property type="project" value="UniProtKB-KW"/>
</dbReference>
<keyword evidence="3 14" id="KW-0378">Hydrolase</keyword>
<feature type="domain" description="Helicase C-terminal" evidence="13">
    <location>
        <begin position="428"/>
        <end position="620"/>
    </location>
</feature>
<dbReference type="InterPro" id="IPR004179">
    <property type="entry name" value="Sec63-dom"/>
</dbReference>
<feature type="region of interest" description="Disordered" evidence="11">
    <location>
        <begin position="1285"/>
        <end position="1340"/>
    </location>
</feature>
<evidence type="ECO:0000259" key="13">
    <source>
        <dbReference type="PROSITE" id="PS51194"/>
    </source>
</evidence>
<dbReference type="InterPro" id="IPR027417">
    <property type="entry name" value="P-loop_NTPase"/>
</dbReference>
<dbReference type="SMART" id="SM00487">
    <property type="entry name" value="DEXDc"/>
    <property type="match status" value="1"/>
</dbReference>
<keyword evidence="2" id="KW-0547">Nucleotide-binding</keyword>
<evidence type="ECO:0000313" key="14">
    <source>
        <dbReference type="EMBL" id="KAK4135120.1"/>
    </source>
</evidence>
<feature type="region of interest" description="Disordered" evidence="11">
    <location>
        <begin position="115"/>
        <end position="180"/>
    </location>
</feature>
<dbReference type="Pfam" id="PF00270">
    <property type="entry name" value="DEAD"/>
    <property type="match status" value="1"/>
</dbReference>
<dbReference type="EMBL" id="MU853407">
    <property type="protein sequence ID" value="KAK4135120.1"/>
    <property type="molecule type" value="Genomic_DNA"/>
</dbReference>
<dbReference type="Gene3D" id="3.40.50.300">
    <property type="entry name" value="P-loop containing nucleotide triphosphate hydrolases"/>
    <property type="match status" value="2"/>
</dbReference>
<dbReference type="PANTHER" id="PTHR47835:SF3">
    <property type="entry name" value="HELICASE FOR MEIOSIS 1"/>
    <property type="match status" value="1"/>
</dbReference>
<comment type="caution">
    <text evidence="14">The sequence shown here is derived from an EMBL/GenBank/DDBJ whole genome shotgun (WGS) entry which is preliminary data.</text>
</comment>
<feature type="compositionally biased region" description="Polar residues" evidence="11">
    <location>
        <begin position="1191"/>
        <end position="1204"/>
    </location>
</feature>
<feature type="compositionally biased region" description="Basic residues" evidence="11">
    <location>
        <begin position="1165"/>
        <end position="1175"/>
    </location>
</feature>
<comment type="catalytic activity">
    <reaction evidence="10">
        <text>ATP + H2O = ADP + phosphate + H(+)</text>
        <dbReference type="Rhea" id="RHEA:13065"/>
        <dbReference type="ChEBI" id="CHEBI:15377"/>
        <dbReference type="ChEBI" id="CHEBI:15378"/>
        <dbReference type="ChEBI" id="CHEBI:30616"/>
        <dbReference type="ChEBI" id="CHEBI:43474"/>
        <dbReference type="ChEBI" id="CHEBI:456216"/>
        <dbReference type="EC" id="5.6.2.4"/>
    </reaction>
</comment>
<feature type="compositionally biased region" description="Polar residues" evidence="11">
    <location>
        <begin position="133"/>
        <end position="143"/>
    </location>
</feature>
<keyword evidence="7" id="KW-0469">Meiosis</keyword>
<feature type="region of interest" description="Disordered" evidence="11">
    <location>
        <begin position="1384"/>
        <end position="1456"/>
    </location>
</feature>
<dbReference type="InterPro" id="IPR001650">
    <property type="entry name" value="Helicase_C-like"/>
</dbReference>
<dbReference type="GO" id="GO:0051321">
    <property type="term" value="P:meiotic cell cycle"/>
    <property type="evidence" value="ECO:0007669"/>
    <property type="project" value="UniProtKB-KW"/>
</dbReference>
<feature type="compositionally biased region" description="Basic and acidic residues" evidence="11">
    <location>
        <begin position="1301"/>
        <end position="1311"/>
    </location>
</feature>
<feature type="domain" description="Helicase ATP-binding" evidence="12">
    <location>
        <begin position="218"/>
        <end position="392"/>
    </location>
</feature>
<dbReference type="Proteomes" id="UP001304895">
    <property type="component" value="Unassembled WGS sequence"/>
</dbReference>
<sequence>MAAQYGDGLDDFDRDLLGHGPQPFQPFERTAHHPPPVEYFPGSNVPHRFTPSNGYDTYHDETPVLNTRPEPEAPRRTVAYEDVWPTPATISVIRPESAHLSTEFHSASQLASTSLNSAYERSSRSARSSATSPQLPGSSSPTARLSARKQRNAPNQTAVSSLEPSPSTKTALTSHDNSHSTPVVHGIPLISLRQALPDKFRAIFPYELLNAVQSKCFNVVYGSNDNVVVAAPTGSGKTAILELAICKLALDRGNENFKIVYQAPTKALCSEKARDWEKKFSHMNLKCAELTGDTSHTEMRRVGDASIIVTTPEKWDSITRKWQDHRRLLQLVELFLIDEVHILKDIRGATLEAVVSRMKTIGANVRFIALSATVPNSDDIARWLGRNHTTQQLPAHREAFGEEFRPVKLQKFVYGFDSRGNDFIFDKYLDQKLPGLLSKHARQKPILIFCFTRKSCENTAAMLADFASGRPDGEKLWPVPSQRVPVLSRELQELVKFGVAFHHAGLDVQDRAAVEQHFLKGQLGVICCTSTLAVGINLPCHTVVLKGTVGFTDEKLEEYSDLEVMQMLGRAGRPQFDDSAIAIILTRTANKQRYEKMVSGQEVLESTLHLHLIEHLNSEICLGTINDIASAKTWLAGTFLSVRLRRNPGYYQLTAGATNPSQIDARLEEICERDIKQLQNAELVTNHNAFACTEYGHAMSKYMVEFNTMNLLLQIPRAAGMETLITMLSQATEFKEFRFKPAERPLFREINQSPLIMYPIREVVNQTGHKVSLMIQAHLGCVQYPDTGEAAKARRQLMMERKRVFERLNRLIRAVIDCKGHDRDAAGTKTALELARSLAAGSWEGRATQLTQVPNIGPVGMRKLASKNIRTVLELADRDYGEIERLMSRQPPFGKKLQADLERFPRLDMNLAVAGRKILPRSEEPVVLEVKATLRYLNQKGPPNWLNRLPALTFLVESGAGALVFFWRGSMMRLDNQSGFELAFSVGLRAPHDRIVCHFTCEEIVGTIVSKSLDHNVPASVFPSRPPPATAGFIQSNKSGNHEYLDDEGINDADLILAAEQALSHPSVQQGVRAAAETENKEYTPVKELLNVAGAEEGAGSQSFDNELANGDDDENEMDAMHGSRQPIRLPSGKWQCNHSCSGDAPTRSGKPCSHKCCRDGLDKPRKRPLQKSKRKREESAGAEAVAAKGPSTSQAGLRQSTKGMVNLTPGTMEKRQKVHAMPTLTRPMFAPPSGGSTQTPKVDWKDAGFDAMGLECIDLSWIDDEEDGFEMYSGDVSRNLSQAEHDMPKASPGGASKTPGDNRLKEDKVVSTRASLSAQSLSKQAKTSTATASIGQPDDYFDDDLSLFDDRLSPASLTTPTSAASRSGASDAVLYQGISKKFAESRDTSSLQGGTCVDTPETAKTRLGTGRSRPDNTSPPHLVDDNCSEIHPNNSQDSPAIPNSAPTENVQDKGLKKGNEPAWVAEFDPEFVDMFRGYVTFV</sequence>
<feature type="compositionally biased region" description="Low complexity" evidence="11">
    <location>
        <begin position="1315"/>
        <end position="1327"/>
    </location>
</feature>
<feature type="compositionally biased region" description="Polar residues" evidence="11">
    <location>
        <begin position="152"/>
        <end position="180"/>
    </location>
</feature>
<dbReference type="SUPFAM" id="SSF52540">
    <property type="entry name" value="P-loop containing nucleoside triphosphate hydrolases"/>
    <property type="match status" value="1"/>
</dbReference>
<reference evidence="14" key="2">
    <citation type="submission" date="2023-05" db="EMBL/GenBank/DDBJ databases">
        <authorList>
            <consortium name="Lawrence Berkeley National Laboratory"/>
            <person name="Steindorff A."/>
            <person name="Hensen N."/>
            <person name="Bonometti L."/>
            <person name="Westerberg I."/>
            <person name="Brannstrom I.O."/>
            <person name="Guillou S."/>
            <person name="Cros-Aarteil S."/>
            <person name="Calhoun S."/>
            <person name="Haridas S."/>
            <person name="Kuo A."/>
            <person name="Mondo S."/>
            <person name="Pangilinan J."/>
            <person name="Riley R."/>
            <person name="Labutti K."/>
            <person name="Andreopoulos B."/>
            <person name="Lipzen A."/>
            <person name="Chen C."/>
            <person name="Yanf M."/>
            <person name="Daum C."/>
            <person name="Ng V."/>
            <person name="Clum A."/>
            <person name="Ohm R."/>
            <person name="Martin F."/>
            <person name="Silar P."/>
            <person name="Natvig D."/>
            <person name="Lalanne C."/>
            <person name="Gautier V."/>
            <person name="Ament-Velasquez S.L."/>
            <person name="Kruys A."/>
            <person name="Hutchinson M.I."/>
            <person name="Powell A.J."/>
            <person name="Barry K."/>
            <person name="Miller A.N."/>
            <person name="Grigoriev I.V."/>
            <person name="Debuchy R."/>
            <person name="Gladieux P."/>
            <person name="Thoren M.H."/>
            <person name="Johannesson H."/>
        </authorList>
    </citation>
    <scope>NUCLEOTIDE SEQUENCE</scope>
    <source>
        <strain evidence="14">CBS 123565</strain>
    </source>
</reference>
<proteinExistence type="inferred from homology"/>
<evidence type="ECO:0000256" key="3">
    <source>
        <dbReference type="ARBA" id="ARBA00022801"/>
    </source>
</evidence>
<evidence type="ECO:0000256" key="9">
    <source>
        <dbReference type="ARBA" id="ARBA00034808"/>
    </source>
</evidence>